<accession>A0ACA9KKM9</accession>
<reference evidence="1" key="1">
    <citation type="submission" date="2021-06" db="EMBL/GenBank/DDBJ databases">
        <authorList>
            <person name="Kallberg Y."/>
            <person name="Tangrot J."/>
            <person name="Rosling A."/>
        </authorList>
    </citation>
    <scope>NUCLEOTIDE SEQUENCE</scope>
    <source>
        <strain evidence="1">CL356</strain>
    </source>
</reference>
<evidence type="ECO:0000313" key="1">
    <source>
        <dbReference type="EMBL" id="CAG8479375.1"/>
    </source>
</evidence>
<gene>
    <name evidence="1" type="ORF">ACOLOM_LOCUS1925</name>
</gene>
<dbReference type="EMBL" id="CAJVPT010002334">
    <property type="protein sequence ID" value="CAG8479375.1"/>
    <property type="molecule type" value="Genomic_DNA"/>
</dbReference>
<name>A0ACA9KKM9_9GLOM</name>
<keyword evidence="2" id="KW-1185">Reference proteome</keyword>
<protein>
    <submittedName>
        <fullName evidence="1">10438_t:CDS:1</fullName>
    </submittedName>
</protein>
<dbReference type="Proteomes" id="UP000789525">
    <property type="component" value="Unassembled WGS sequence"/>
</dbReference>
<comment type="caution">
    <text evidence="1">The sequence shown here is derived from an EMBL/GenBank/DDBJ whole genome shotgun (WGS) entry which is preliminary data.</text>
</comment>
<sequence length="593" mass="65132">MSGLRVCKYVIIDQDSTTERKSDAWSSVAKIMEMFANSAKKEKPRDPLGDAGAIELIVEFMCLNDTQSHPSVDFQCLRALANVCISSDTNRRRILDSGGINASLACIRKQKDLDVIGGACATLLNVGMNYDDANIKIVESDGLIVVAHLLEPESILERYDVHLARRIVYYATHEGKKKIADKDVVASLVHLLSYASSEKATIDDVDLLENVVEILEITSLDNDEIQQILVQDGLFPALLDFLEFSREPQDHDERIVKSYGECKAAVLKIVVATTSSDRNMNPLFEDPVILRRLLHWMNLGPERDDLQMCAALSLGNLARSGTFHVITTSNLFMVAEPLVNTLRTSDNVKVQHAIVGILKNLSLPAQNKGLIGSLCVIGLASPLLEKDDVQPIQLGVVGILKNLAIQNVVNCKKVILGENPDEPERPLTRLLGLIKRTDQVAVKSEGTRILFNLIKSVWAENPHSDLEGTPVSTLRSELNRKEVVQPLTNIITESKYPILQNEGIMALTLLVMDDSAGGGGRQQMEGRVMEEVGGETESEILETLGSDPAESLTMLEALLGILQGGQQEEIKSNVCSFLEKSASAANRTRECQF</sequence>
<proteinExistence type="predicted"/>
<evidence type="ECO:0000313" key="2">
    <source>
        <dbReference type="Proteomes" id="UP000789525"/>
    </source>
</evidence>
<organism evidence="1 2">
    <name type="scientific">Acaulospora colombiana</name>
    <dbReference type="NCBI Taxonomy" id="27376"/>
    <lineage>
        <taxon>Eukaryota</taxon>
        <taxon>Fungi</taxon>
        <taxon>Fungi incertae sedis</taxon>
        <taxon>Mucoromycota</taxon>
        <taxon>Glomeromycotina</taxon>
        <taxon>Glomeromycetes</taxon>
        <taxon>Diversisporales</taxon>
        <taxon>Acaulosporaceae</taxon>
        <taxon>Acaulospora</taxon>
    </lineage>
</organism>